<sequence>MNKILLISNMYPSNRNPSFGVFVENIHDQLTNSNFDISKVVVNDNNLTKIAKLLSYTCFFLKIIVKIPFYKLFYVHFVSHSMIPFVLLSYIGIKPRIVSHVHGGDVKLLDGFSRNQFKIKRKIVQRALSISEKIVVPSFSYSKYVQQEYGVSADKILVYPSGGVDLDKFKLLPIEREQKLLGYAGRLIKSKNVDIIIRALVDLPDFHLEVVGDGNQKNALIELTKKLGVEKQVKFLPPMSQSELVLWYNKINTLIYPSDSESLGLVPIEAMACGAQVVLSDIPAFTELVDLSFNVCIVKEKKPEPYSKAILEKMDIENQDRKRIIEHNLDIIRKNYSSSVTLKSLKNVLF</sequence>
<protein>
    <submittedName>
        <fullName evidence="2">Glycosyltransferase family 4 protein</fullName>
    </submittedName>
</protein>
<dbReference type="RefSeq" id="WP_025500309.1">
    <property type="nucleotide sequence ID" value="NZ_CP023710.1"/>
</dbReference>
<dbReference type="EMBL" id="JABCLB010002612">
    <property type="protein sequence ID" value="NMU87249.1"/>
    <property type="molecule type" value="Genomic_DNA"/>
</dbReference>
<name>A0A7Y0XG99_VIBPH</name>
<dbReference type="PANTHER" id="PTHR45947:SF3">
    <property type="entry name" value="SULFOQUINOVOSYL TRANSFERASE SQD2"/>
    <property type="match status" value="1"/>
</dbReference>
<dbReference type="Gene3D" id="3.40.50.2000">
    <property type="entry name" value="Glycogen Phosphorylase B"/>
    <property type="match status" value="2"/>
</dbReference>
<comment type="caution">
    <text evidence="2">The sequence shown here is derived from an EMBL/GenBank/DDBJ whole genome shotgun (WGS) entry which is preliminary data.</text>
</comment>
<dbReference type="CDD" id="cd03801">
    <property type="entry name" value="GT4_PimA-like"/>
    <property type="match status" value="1"/>
</dbReference>
<dbReference type="Proteomes" id="UP000518904">
    <property type="component" value="Unassembled WGS sequence"/>
</dbReference>
<dbReference type="InterPro" id="IPR050194">
    <property type="entry name" value="Glycosyltransferase_grp1"/>
</dbReference>
<dbReference type="PANTHER" id="PTHR45947">
    <property type="entry name" value="SULFOQUINOVOSYL TRANSFERASE SQD2"/>
    <property type="match status" value="1"/>
</dbReference>
<evidence type="ECO:0000313" key="3">
    <source>
        <dbReference type="Proteomes" id="UP000518904"/>
    </source>
</evidence>
<reference evidence="2 3" key="1">
    <citation type="submission" date="2020-04" db="EMBL/GenBank/DDBJ databases">
        <title>Whole-genome sequencing of Vibrio spp. from China reveals different genetic environments of blaCTX-M-14 among diverse lineages.</title>
        <authorList>
            <person name="Zheng Z."/>
            <person name="Ye L."/>
            <person name="Chen S."/>
        </authorList>
    </citation>
    <scope>NUCLEOTIDE SEQUENCE [LARGE SCALE GENOMIC DNA]</scope>
    <source>
        <strain evidence="2 3">Vb0551</strain>
    </source>
</reference>
<dbReference type="GO" id="GO:0016757">
    <property type="term" value="F:glycosyltransferase activity"/>
    <property type="evidence" value="ECO:0007669"/>
    <property type="project" value="InterPro"/>
</dbReference>
<gene>
    <name evidence="2" type="ORF">HKB16_30855</name>
</gene>
<proteinExistence type="predicted"/>
<evidence type="ECO:0000259" key="1">
    <source>
        <dbReference type="Pfam" id="PF00534"/>
    </source>
</evidence>
<dbReference type="SUPFAM" id="SSF53756">
    <property type="entry name" value="UDP-Glycosyltransferase/glycogen phosphorylase"/>
    <property type="match status" value="1"/>
</dbReference>
<evidence type="ECO:0000313" key="2">
    <source>
        <dbReference type="EMBL" id="NMU87249.1"/>
    </source>
</evidence>
<feature type="domain" description="Glycosyl transferase family 1" evidence="1">
    <location>
        <begin position="172"/>
        <end position="326"/>
    </location>
</feature>
<accession>A0A7Y0XG99</accession>
<dbReference type="AlphaFoldDB" id="A0A7Y0XG99"/>
<organism evidence="2 3">
    <name type="scientific">Vibrio parahaemolyticus</name>
    <dbReference type="NCBI Taxonomy" id="670"/>
    <lineage>
        <taxon>Bacteria</taxon>
        <taxon>Pseudomonadati</taxon>
        <taxon>Pseudomonadota</taxon>
        <taxon>Gammaproteobacteria</taxon>
        <taxon>Vibrionales</taxon>
        <taxon>Vibrionaceae</taxon>
        <taxon>Vibrio</taxon>
    </lineage>
</organism>
<keyword evidence="2" id="KW-0808">Transferase</keyword>
<dbReference type="Pfam" id="PF00534">
    <property type="entry name" value="Glycos_transf_1"/>
    <property type="match status" value="1"/>
</dbReference>
<dbReference type="InterPro" id="IPR001296">
    <property type="entry name" value="Glyco_trans_1"/>
</dbReference>